<reference evidence="2 3" key="1">
    <citation type="journal article" date="2020" name="Nat. Food">
        <title>A phased Vanilla planifolia genome enables genetic improvement of flavour and production.</title>
        <authorList>
            <person name="Hasing T."/>
            <person name="Tang H."/>
            <person name="Brym M."/>
            <person name="Khazi F."/>
            <person name="Huang T."/>
            <person name="Chambers A.H."/>
        </authorList>
    </citation>
    <scope>NUCLEOTIDE SEQUENCE [LARGE SCALE GENOMIC DNA]</scope>
    <source>
        <tissue evidence="2">Leaf</tissue>
    </source>
</reference>
<evidence type="ECO:0000313" key="3">
    <source>
        <dbReference type="Proteomes" id="UP000639772"/>
    </source>
</evidence>
<evidence type="ECO:0000313" key="2">
    <source>
        <dbReference type="EMBL" id="KAG0474821.1"/>
    </source>
</evidence>
<comment type="caution">
    <text evidence="2">The sequence shown here is derived from an EMBL/GenBank/DDBJ whole genome shotgun (WGS) entry which is preliminary data.</text>
</comment>
<feature type="compositionally biased region" description="Basic and acidic residues" evidence="1">
    <location>
        <begin position="108"/>
        <end position="123"/>
    </location>
</feature>
<dbReference type="EMBL" id="JADCNM010000007">
    <property type="protein sequence ID" value="KAG0474821.1"/>
    <property type="molecule type" value="Genomic_DNA"/>
</dbReference>
<organism evidence="2 3">
    <name type="scientific">Vanilla planifolia</name>
    <name type="common">Vanilla</name>
    <dbReference type="NCBI Taxonomy" id="51239"/>
    <lineage>
        <taxon>Eukaryota</taxon>
        <taxon>Viridiplantae</taxon>
        <taxon>Streptophyta</taxon>
        <taxon>Embryophyta</taxon>
        <taxon>Tracheophyta</taxon>
        <taxon>Spermatophyta</taxon>
        <taxon>Magnoliopsida</taxon>
        <taxon>Liliopsida</taxon>
        <taxon>Asparagales</taxon>
        <taxon>Orchidaceae</taxon>
        <taxon>Vanilloideae</taxon>
        <taxon>Vanilleae</taxon>
        <taxon>Vanilla</taxon>
    </lineage>
</organism>
<name>A0A835UWY4_VANPL</name>
<dbReference type="Proteomes" id="UP000639772">
    <property type="component" value="Chromosome 7"/>
</dbReference>
<gene>
    <name evidence="2" type="ORF">HPP92_014507</name>
</gene>
<protein>
    <submittedName>
        <fullName evidence="2">Uncharacterized protein</fullName>
    </submittedName>
</protein>
<dbReference type="OrthoDB" id="10648614at2759"/>
<feature type="region of interest" description="Disordered" evidence="1">
    <location>
        <begin position="89"/>
        <end position="138"/>
    </location>
</feature>
<sequence>MTSAPPLMNLDTLWTTTSAPRRAGDTTIGMKVLSTTSITLPSPPRSSPGMSATASVRFADGLNVDHRVSPSLTAARTASASLASTKVVRTPQPAEEAKGELGCLQTQREADGTRRGRVGREQQRWPTSQKQYNRRPPALHGGNLSAQIEHRGVEVAAVEQRSRVQGSLGEHLFHRLRSITVKVADASMDMLTPPCSRTRAARWPEPAGSVNQLAAALYSFLRCSSSAMPRCGSNALTKSLIPEIASTLGSCSTGSSPCCVLRLQNEGHYKASNSLALCYRNISNKMKID</sequence>
<accession>A0A835UWY4</accession>
<dbReference type="AlphaFoldDB" id="A0A835UWY4"/>
<evidence type="ECO:0000256" key="1">
    <source>
        <dbReference type="SAM" id="MobiDB-lite"/>
    </source>
</evidence>
<proteinExistence type="predicted"/>